<protein>
    <submittedName>
        <fullName evidence="2">Uncharacterized protein</fullName>
    </submittedName>
</protein>
<feature type="compositionally biased region" description="Low complexity" evidence="1">
    <location>
        <begin position="86"/>
        <end position="98"/>
    </location>
</feature>
<comment type="caution">
    <text evidence="2">The sequence shown here is derived from an EMBL/GenBank/DDBJ whole genome shotgun (WGS) entry which is preliminary data.</text>
</comment>
<proteinExistence type="predicted"/>
<evidence type="ECO:0000313" key="3">
    <source>
        <dbReference type="Proteomes" id="UP000230233"/>
    </source>
</evidence>
<accession>A0A2G5T2N5</accession>
<reference evidence="3" key="1">
    <citation type="submission" date="2017-10" db="EMBL/GenBank/DDBJ databases">
        <title>Rapid genome shrinkage in a self-fertile nematode reveals novel sperm competition proteins.</title>
        <authorList>
            <person name="Yin D."/>
            <person name="Schwarz E.M."/>
            <person name="Thomas C.G."/>
            <person name="Felde R.L."/>
            <person name="Korf I.F."/>
            <person name="Cutter A.D."/>
            <person name="Schartner C.M."/>
            <person name="Ralston E.J."/>
            <person name="Meyer B.J."/>
            <person name="Haag E.S."/>
        </authorList>
    </citation>
    <scope>NUCLEOTIDE SEQUENCE [LARGE SCALE GENOMIC DNA]</scope>
    <source>
        <strain evidence="3">JU1422</strain>
    </source>
</reference>
<organism evidence="2 3">
    <name type="scientific">Caenorhabditis nigoni</name>
    <dbReference type="NCBI Taxonomy" id="1611254"/>
    <lineage>
        <taxon>Eukaryota</taxon>
        <taxon>Metazoa</taxon>
        <taxon>Ecdysozoa</taxon>
        <taxon>Nematoda</taxon>
        <taxon>Chromadorea</taxon>
        <taxon>Rhabditida</taxon>
        <taxon>Rhabditina</taxon>
        <taxon>Rhabditomorpha</taxon>
        <taxon>Rhabditoidea</taxon>
        <taxon>Rhabditidae</taxon>
        <taxon>Peloderinae</taxon>
        <taxon>Caenorhabditis</taxon>
    </lineage>
</organism>
<gene>
    <name evidence="2" type="primary">Cnig_chr_X.g26415</name>
    <name evidence="2" type="ORF">B9Z55_026415</name>
</gene>
<keyword evidence="3" id="KW-1185">Reference proteome</keyword>
<name>A0A2G5T2N5_9PELO</name>
<dbReference type="EMBL" id="PDUG01000006">
    <property type="protein sequence ID" value="PIC21655.1"/>
    <property type="molecule type" value="Genomic_DNA"/>
</dbReference>
<evidence type="ECO:0000313" key="2">
    <source>
        <dbReference type="EMBL" id="PIC21655.1"/>
    </source>
</evidence>
<sequence length="98" mass="11405">MDGNQEEIKRMENKKMQDDGWKLYGGHVRILQTMVLFLFDPPKSDYRLGWKKPLFVAALLMIAVLTSPKQEKSSDTTQLSRKNPYPTTTPRLRTLMCM</sequence>
<dbReference type="AlphaFoldDB" id="A0A2G5T2N5"/>
<evidence type="ECO:0000256" key="1">
    <source>
        <dbReference type="SAM" id="MobiDB-lite"/>
    </source>
</evidence>
<dbReference type="Proteomes" id="UP000230233">
    <property type="component" value="Chromosome X"/>
</dbReference>
<feature type="region of interest" description="Disordered" evidence="1">
    <location>
        <begin position="68"/>
        <end position="98"/>
    </location>
</feature>